<dbReference type="EMBL" id="JADWVN010000004">
    <property type="protein sequence ID" value="MBL7525219.1"/>
    <property type="molecule type" value="Genomic_DNA"/>
</dbReference>
<dbReference type="RefSeq" id="WP_203112595.1">
    <property type="nucleotide sequence ID" value="NZ_JADOBG010000022.1"/>
</dbReference>
<reference evidence="4 5" key="1">
    <citation type="submission" date="2020-12" db="EMBL/GenBank/DDBJ databases">
        <title>WGS of Legionella: environmental sample.</title>
        <authorList>
            <person name="Cristino S."/>
            <person name="Girolamini L."/>
            <person name="Salaris S."/>
            <person name="Pascale M.R."/>
            <person name="Mazzotta M."/>
            <person name="Orsini M."/>
            <person name="Grottola A."/>
        </authorList>
    </citation>
    <scope>NUCLEOTIDE SEQUENCE [LARGE SCALE GENOMIC DNA]</scope>
    <source>
        <strain evidence="4 5">30cs62</strain>
    </source>
</reference>
<dbReference type="SMART" id="SM00830">
    <property type="entry name" value="CM_2"/>
    <property type="match status" value="1"/>
</dbReference>
<proteinExistence type="predicted"/>
<dbReference type="InterPro" id="IPR036263">
    <property type="entry name" value="Chorismate_II_sf"/>
</dbReference>
<dbReference type="InterPro" id="IPR036979">
    <property type="entry name" value="CM_dom_sf"/>
</dbReference>
<dbReference type="InterPro" id="IPR051331">
    <property type="entry name" value="Chorismate_mutase-related"/>
</dbReference>
<protein>
    <recommendedName>
        <fullName evidence="1">chorismate mutase</fullName>
        <ecNumber evidence="1">5.4.99.5</ecNumber>
    </recommendedName>
</protein>
<dbReference type="SUPFAM" id="SSF48600">
    <property type="entry name" value="Chorismate mutase II"/>
    <property type="match status" value="1"/>
</dbReference>
<comment type="caution">
    <text evidence="4">The sequence shown here is derived from an EMBL/GenBank/DDBJ whole genome shotgun (WGS) entry which is preliminary data.</text>
</comment>
<dbReference type="PANTHER" id="PTHR38041">
    <property type="entry name" value="CHORISMATE MUTASE"/>
    <property type="match status" value="1"/>
</dbReference>
<accession>A0ABS1W7A6</accession>
<organism evidence="4 5">
    <name type="scientific">Legionella bononiensis</name>
    <dbReference type="NCBI Taxonomy" id="2793102"/>
    <lineage>
        <taxon>Bacteria</taxon>
        <taxon>Pseudomonadati</taxon>
        <taxon>Pseudomonadota</taxon>
        <taxon>Gammaproteobacteria</taxon>
        <taxon>Legionellales</taxon>
        <taxon>Legionellaceae</taxon>
        <taxon>Legionella</taxon>
    </lineage>
</organism>
<name>A0ABS1W7A6_9GAMM</name>
<evidence type="ECO:0000256" key="1">
    <source>
        <dbReference type="ARBA" id="ARBA00012404"/>
    </source>
</evidence>
<dbReference type="EC" id="5.4.99.5" evidence="1"/>
<feature type="domain" description="Chorismate mutase" evidence="3">
    <location>
        <begin position="1"/>
        <end position="89"/>
    </location>
</feature>
<dbReference type="Proteomes" id="UP000809910">
    <property type="component" value="Unassembled WGS sequence"/>
</dbReference>
<sequence>MSTIEQLREHIQETDCAIIRNLALRQDLCKKIARLKQLEGKSIIDMNQEKKNFEFYQNVSQSYAIDPDFVARLFRLIIIHSRTLQHHTICEPN</sequence>
<keyword evidence="5" id="KW-1185">Reference proteome</keyword>
<evidence type="ECO:0000256" key="2">
    <source>
        <dbReference type="ARBA" id="ARBA00023235"/>
    </source>
</evidence>
<evidence type="ECO:0000313" key="5">
    <source>
        <dbReference type="Proteomes" id="UP000809910"/>
    </source>
</evidence>
<keyword evidence="2" id="KW-0413">Isomerase</keyword>
<dbReference type="Gene3D" id="1.20.59.10">
    <property type="entry name" value="Chorismate mutase"/>
    <property type="match status" value="1"/>
</dbReference>
<dbReference type="PANTHER" id="PTHR38041:SF1">
    <property type="entry name" value="CHORISMATE MUTASE"/>
    <property type="match status" value="1"/>
</dbReference>
<evidence type="ECO:0000313" key="4">
    <source>
        <dbReference type="EMBL" id="MBL7525219.1"/>
    </source>
</evidence>
<dbReference type="PROSITE" id="PS51168">
    <property type="entry name" value="CHORISMATE_MUT_2"/>
    <property type="match status" value="1"/>
</dbReference>
<dbReference type="Pfam" id="PF01817">
    <property type="entry name" value="CM_2"/>
    <property type="match status" value="1"/>
</dbReference>
<gene>
    <name evidence="4" type="ORF">I5282_01370</name>
</gene>
<evidence type="ECO:0000259" key="3">
    <source>
        <dbReference type="PROSITE" id="PS51168"/>
    </source>
</evidence>
<dbReference type="InterPro" id="IPR002701">
    <property type="entry name" value="CM_II_prokaryot"/>
</dbReference>